<dbReference type="InterPro" id="IPR038607">
    <property type="entry name" value="PhoD-like_sf"/>
</dbReference>
<dbReference type="InterPro" id="IPR032093">
    <property type="entry name" value="PhoD_N"/>
</dbReference>
<dbReference type="SUPFAM" id="SSF56300">
    <property type="entry name" value="Metallo-dependent phosphatases"/>
    <property type="match status" value="1"/>
</dbReference>
<dbReference type="AlphaFoldDB" id="A0A1I5DYT5"/>
<proteinExistence type="predicted"/>
<evidence type="ECO:0000313" key="4">
    <source>
        <dbReference type="EMBL" id="SFO04307.1"/>
    </source>
</evidence>
<protein>
    <submittedName>
        <fullName evidence="4">Alkaline phosphatase D</fullName>
    </submittedName>
</protein>
<evidence type="ECO:0000259" key="2">
    <source>
        <dbReference type="Pfam" id="PF09423"/>
    </source>
</evidence>
<sequence length="486" mass="53208">MPVLPRRTVLLGTLAGALAGALPLPEAAAAPREVLRQSSFPDPFTLGVASGDPAPDGVVLWTRLAPQPDADDGLGGMPDRPVEVEWEIAEDEAFTRIVRRGTETATPEFAHSVHAEPAGLAPTREYFYRFRSGGHLSPAARTRTAPAPGAAVPALTVAAASCAKFGAGYFTAYRALADDDPDLVLHLGDYFYESDEGDVRDPGGPEPTDLAGYRRRHAHQRSDADLRAAHAVAPWLVVWDDHELVNNWAGADRGRSPLRRRAAFQAYYEHMPLRRTSVPRGLDLQLYRRIPWGSLATFHMLDTRQYRDPRGSGGSITGDEQERWLLDGFRTSTAGWDVLGQQVFFAPRSGDGHKSDTWESYPDSRERVLRGRLDSPVRNAVVLTGDEHVHHANELELDDRPAGTELVTTSITSGGDGDSGDDSGSGDDENPHIRYREDRRGYLLTRFTPAELRADFRVVEQVSRPDAPVRTSATFVVPDGGALTRP</sequence>
<organism evidence="4 5">
    <name type="scientific">Pseudonocardia ammonioxydans</name>
    <dbReference type="NCBI Taxonomy" id="260086"/>
    <lineage>
        <taxon>Bacteria</taxon>
        <taxon>Bacillati</taxon>
        <taxon>Actinomycetota</taxon>
        <taxon>Actinomycetes</taxon>
        <taxon>Pseudonocardiales</taxon>
        <taxon>Pseudonocardiaceae</taxon>
        <taxon>Pseudonocardia</taxon>
    </lineage>
</organism>
<dbReference type="Gene3D" id="2.60.40.380">
    <property type="entry name" value="Purple acid phosphatase-like, N-terminal"/>
    <property type="match status" value="1"/>
</dbReference>
<feature type="compositionally biased region" description="Acidic residues" evidence="1">
    <location>
        <begin position="418"/>
        <end position="428"/>
    </location>
</feature>
<evidence type="ECO:0000256" key="1">
    <source>
        <dbReference type="SAM" id="MobiDB-lite"/>
    </source>
</evidence>
<dbReference type="PANTHER" id="PTHR43606">
    <property type="entry name" value="PHOSPHATASE, PUTATIVE (AFU_ORTHOLOGUE AFUA_6G08710)-RELATED"/>
    <property type="match status" value="1"/>
</dbReference>
<feature type="domain" description="PhoD-like phosphatase metallophosphatase" evidence="2">
    <location>
        <begin position="158"/>
        <end position="456"/>
    </location>
</feature>
<dbReference type="InterPro" id="IPR018946">
    <property type="entry name" value="PhoD-like_MPP"/>
</dbReference>
<feature type="domain" description="Phospholipase D N-terminal" evidence="3">
    <location>
        <begin position="46"/>
        <end position="144"/>
    </location>
</feature>
<dbReference type="PROSITE" id="PS51318">
    <property type="entry name" value="TAT"/>
    <property type="match status" value="1"/>
</dbReference>
<reference evidence="4 5" key="1">
    <citation type="submission" date="2016-10" db="EMBL/GenBank/DDBJ databases">
        <authorList>
            <person name="de Groot N.N."/>
        </authorList>
    </citation>
    <scope>NUCLEOTIDE SEQUENCE [LARGE SCALE GENOMIC DNA]</scope>
    <source>
        <strain evidence="4 5">CGMCC 4.1877</strain>
    </source>
</reference>
<feature type="compositionally biased region" description="Basic and acidic residues" evidence="1">
    <location>
        <begin position="393"/>
        <end position="402"/>
    </location>
</feature>
<dbReference type="CDD" id="cd07389">
    <property type="entry name" value="MPP_PhoD"/>
    <property type="match status" value="1"/>
</dbReference>
<dbReference type="Proteomes" id="UP000199614">
    <property type="component" value="Unassembled WGS sequence"/>
</dbReference>
<dbReference type="Pfam" id="PF09423">
    <property type="entry name" value="PhoD"/>
    <property type="match status" value="1"/>
</dbReference>
<dbReference type="EMBL" id="FOUY01000028">
    <property type="protein sequence ID" value="SFO04307.1"/>
    <property type="molecule type" value="Genomic_DNA"/>
</dbReference>
<dbReference type="STRING" id="260086.SAMN05216207_102820"/>
<dbReference type="Pfam" id="PF16655">
    <property type="entry name" value="PhoD_N"/>
    <property type="match status" value="1"/>
</dbReference>
<dbReference type="InterPro" id="IPR006311">
    <property type="entry name" value="TAT_signal"/>
</dbReference>
<dbReference type="InterPro" id="IPR029052">
    <property type="entry name" value="Metallo-depent_PP-like"/>
</dbReference>
<evidence type="ECO:0000259" key="3">
    <source>
        <dbReference type="Pfam" id="PF16655"/>
    </source>
</evidence>
<accession>A0A1I5DYT5</accession>
<dbReference type="PANTHER" id="PTHR43606:SF2">
    <property type="entry name" value="ALKALINE PHOSPHATASE FAMILY PROTEIN (AFU_ORTHOLOGUE AFUA_5G03860)"/>
    <property type="match status" value="1"/>
</dbReference>
<feature type="region of interest" description="Disordered" evidence="1">
    <location>
        <begin position="393"/>
        <end position="436"/>
    </location>
</feature>
<evidence type="ECO:0000313" key="5">
    <source>
        <dbReference type="Proteomes" id="UP000199614"/>
    </source>
</evidence>
<keyword evidence="5" id="KW-1185">Reference proteome</keyword>
<dbReference type="InterPro" id="IPR052900">
    <property type="entry name" value="Phospholipid_Metab_Enz"/>
</dbReference>
<name>A0A1I5DYT5_PSUAM</name>
<gene>
    <name evidence="4" type="ORF">SAMN05216207_102820</name>
</gene>
<dbReference type="Gene3D" id="3.60.21.70">
    <property type="entry name" value="PhoD-like phosphatase"/>
    <property type="match status" value="1"/>
</dbReference>